<dbReference type="Proteomes" id="UP000054279">
    <property type="component" value="Unassembled WGS sequence"/>
</dbReference>
<feature type="region of interest" description="Disordered" evidence="2">
    <location>
        <begin position="1"/>
        <end position="85"/>
    </location>
</feature>
<dbReference type="OrthoDB" id="3264488at2759"/>
<dbReference type="HOGENOM" id="CLU_1020036_0_0_1"/>
<sequence length="273" mass="28843">MDAPNAVGSSNPSNATATPPVPVKRGRGRPPKNRPPVGTPSTVGASIPAGTGSVSQTNNVASVQEVPKKRGRPEPPKSNPSMDSVEFRALASKNSMMFPARRSARSTTIHATQVSEGTLRPPGPPHLEAALNIALSNLESATWGYLAHYMTRARPGPLPTTNQIKEESISVRRAAIAVDKADKELEEAVDEIMRDNARKKRRVLGSKYVEQPIDSEPSTRSSTPVAKETSNPSRVVQKDVNQTIAGVLASASASGITTPAVSSHDNTPVPIVS</sequence>
<proteinExistence type="predicted"/>
<feature type="compositionally biased region" description="Polar residues" evidence="2">
    <location>
        <begin position="216"/>
        <end position="237"/>
    </location>
</feature>
<evidence type="ECO:0000256" key="1">
    <source>
        <dbReference type="SAM" id="Coils"/>
    </source>
</evidence>
<keyword evidence="4" id="KW-1185">Reference proteome</keyword>
<feature type="region of interest" description="Disordered" evidence="2">
    <location>
        <begin position="208"/>
        <end position="237"/>
    </location>
</feature>
<name>A0A0C9TLG6_SPHS4</name>
<gene>
    <name evidence="3" type="ORF">M422DRAFT_70956</name>
</gene>
<accession>A0A0C9TLG6</accession>
<dbReference type="EMBL" id="KN837255">
    <property type="protein sequence ID" value="KIJ30733.1"/>
    <property type="molecule type" value="Genomic_DNA"/>
</dbReference>
<organism evidence="3 4">
    <name type="scientific">Sphaerobolus stellatus (strain SS14)</name>
    <dbReference type="NCBI Taxonomy" id="990650"/>
    <lineage>
        <taxon>Eukaryota</taxon>
        <taxon>Fungi</taxon>
        <taxon>Dikarya</taxon>
        <taxon>Basidiomycota</taxon>
        <taxon>Agaricomycotina</taxon>
        <taxon>Agaricomycetes</taxon>
        <taxon>Phallomycetidae</taxon>
        <taxon>Geastrales</taxon>
        <taxon>Sphaerobolaceae</taxon>
        <taxon>Sphaerobolus</taxon>
    </lineage>
</organism>
<dbReference type="AlphaFoldDB" id="A0A0C9TLG6"/>
<feature type="compositionally biased region" description="Polar residues" evidence="2">
    <location>
        <begin position="251"/>
        <end position="266"/>
    </location>
</feature>
<feature type="coiled-coil region" evidence="1">
    <location>
        <begin position="171"/>
        <end position="202"/>
    </location>
</feature>
<feature type="compositionally biased region" description="Basic and acidic residues" evidence="2">
    <location>
        <begin position="66"/>
        <end position="75"/>
    </location>
</feature>
<feature type="region of interest" description="Disordered" evidence="2">
    <location>
        <begin position="251"/>
        <end position="273"/>
    </location>
</feature>
<feature type="compositionally biased region" description="Polar residues" evidence="2">
    <location>
        <begin position="7"/>
        <end position="17"/>
    </location>
</feature>
<keyword evidence="1" id="KW-0175">Coiled coil</keyword>
<reference evidence="3 4" key="1">
    <citation type="submission" date="2014-06" db="EMBL/GenBank/DDBJ databases">
        <title>Evolutionary Origins and Diversification of the Mycorrhizal Mutualists.</title>
        <authorList>
            <consortium name="DOE Joint Genome Institute"/>
            <consortium name="Mycorrhizal Genomics Consortium"/>
            <person name="Kohler A."/>
            <person name="Kuo A."/>
            <person name="Nagy L.G."/>
            <person name="Floudas D."/>
            <person name="Copeland A."/>
            <person name="Barry K.W."/>
            <person name="Cichocki N."/>
            <person name="Veneault-Fourrey C."/>
            <person name="LaButti K."/>
            <person name="Lindquist E.A."/>
            <person name="Lipzen A."/>
            <person name="Lundell T."/>
            <person name="Morin E."/>
            <person name="Murat C."/>
            <person name="Riley R."/>
            <person name="Ohm R."/>
            <person name="Sun H."/>
            <person name="Tunlid A."/>
            <person name="Henrissat B."/>
            <person name="Grigoriev I.V."/>
            <person name="Hibbett D.S."/>
            <person name="Martin F."/>
        </authorList>
    </citation>
    <scope>NUCLEOTIDE SEQUENCE [LARGE SCALE GENOMIC DNA]</scope>
    <source>
        <strain evidence="3 4">SS14</strain>
    </source>
</reference>
<evidence type="ECO:0000313" key="3">
    <source>
        <dbReference type="EMBL" id="KIJ30733.1"/>
    </source>
</evidence>
<feature type="compositionally biased region" description="Polar residues" evidence="2">
    <location>
        <begin position="52"/>
        <end position="62"/>
    </location>
</feature>
<protein>
    <submittedName>
        <fullName evidence="3">Uncharacterized protein</fullName>
    </submittedName>
</protein>
<evidence type="ECO:0000256" key="2">
    <source>
        <dbReference type="SAM" id="MobiDB-lite"/>
    </source>
</evidence>
<evidence type="ECO:0000313" key="4">
    <source>
        <dbReference type="Proteomes" id="UP000054279"/>
    </source>
</evidence>